<proteinExistence type="predicted"/>
<evidence type="ECO:0000313" key="3">
    <source>
        <dbReference type="Proteomes" id="UP000521943"/>
    </source>
</evidence>
<feature type="region of interest" description="Disordered" evidence="1">
    <location>
        <begin position="673"/>
        <end position="732"/>
    </location>
</feature>
<reference evidence="2 3" key="1">
    <citation type="submission" date="2020-07" db="EMBL/GenBank/DDBJ databases">
        <title>Comparative genomics of pyrophilous fungi reveals a link between fire events and developmental genes.</title>
        <authorList>
            <consortium name="DOE Joint Genome Institute"/>
            <person name="Steindorff A.S."/>
            <person name="Carver A."/>
            <person name="Calhoun S."/>
            <person name="Stillman K."/>
            <person name="Liu H."/>
            <person name="Lipzen A."/>
            <person name="Pangilinan J."/>
            <person name="Labutti K."/>
            <person name="Bruns T.D."/>
            <person name="Grigoriev I.V."/>
        </authorList>
    </citation>
    <scope>NUCLEOTIDE SEQUENCE [LARGE SCALE GENOMIC DNA]</scope>
    <source>
        <strain evidence="2 3">CBS 144469</strain>
    </source>
</reference>
<accession>A0A8H6HR69</accession>
<feature type="region of interest" description="Disordered" evidence="1">
    <location>
        <begin position="1"/>
        <end position="56"/>
    </location>
</feature>
<name>A0A8H6HR69_9AGAR</name>
<dbReference type="EMBL" id="JACGCI010000052">
    <property type="protein sequence ID" value="KAF6751226.1"/>
    <property type="molecule type" value="Genomic_DNA"/>
</dbReference>
<feature type="region of interest" description="Disordered" evidence="1">
    <location>
        <begin position="246"/>
        <end position="419"/>
    </location>
</feature>
<feature type="compositionally biased region" description="Low complexity" evidence="1">
    <location>
        <begin position="338"/>
        <end position="415"/>
    </location>
</feature>
<dbReference type="AlphaFoldDB" id="A0A8H6HR69"/>
<feature type="region of interest" description="Disordered" evidence="1">
    <location>
        <begin position="139"/>
        <end position="229"/>
    </location>
</feature>
<dbReference type="PANTHER" id="PTHR48125">
    <property type="entry name" value="LP07818P1"/>
    <property type="match status" value="1"/>
</dbReference>
<protein>
    <submittedName>
        <fullName evidence="2">Uncharacterized protein</fullName>
    </submittedName>
</protein>
<gene>
    <name evidence="2" type="ORF">DFP72DRAFT_908771</name>
</gene>
<keyword evidence="3" id="KW-1185">Reference proteome</keyword>
<dbReference type="PANTHER" id="PTHR48125:SF10">
    <property type="entry name" value="OS12G0136300 PROTEIN"/>
    <property type="match status" value="1"/>
</dbReference>
<sequence>MDNDNLNEIQFPPTLGATMGNHGEGYQSRGNQAAAAGSASQSLPETNAGWPGDPHLQLEGQAYALRGEINTGVTLGTTGYDQGPSQNVPGPPDMDLDTFNNIPPFQYTHHHQGSIARQAEDVLASDAIFQQMPVGAYQAQPPPLAGPTAYSRPPLLAPPPHPRASGWYPPGPPPPPHSGGTSRRPPSRCLIRGSPQALPSIPDPQRIAGPHCLRRRLTPGPQGGTLPGHHHHHILEYILLRPPHVQQHAYPQAPPPPPSGHRPATPLQMPRQREPPSPPQHPRSKKAKNIDGQEFEVMIFQGPPQPLPEASKASTTQAGTSGRRSTKRTPRVTAPGLAASRSVPSPGSSSSMAPTAITRSSSTTAAPPSNAVAPPSTTGTAAPPSTTAAPPSTTPSSSKVTTTSRPPHSPRTASRLASGRVPRRINDILLQEDFIDDVRNVVRGDPLSELLVEANDDPWGGEPGNQASNFVTKNHPTACPLVAKHLEGVLRAIPGAFVVGTINGEAACTALCYVILAQDVRYRMPLLDLLTRIESIASSSELRPEEVVSYVQSTFCRCVHIYVVNPHAAVAWSIVLPKIRENWKTIFLQVPRSTSLLPFLTKAVVRSEEHMKTLAHIASTTGIGINVFVKHAKPQAACRPFIHPDAGSDYNTTRDCIEHMFWCANAERIAQEQPEASTTMQQLSGPPSSTIKPTSTSAPSTSAPSTSAPSASTPTTSAPSASTPSTSTPQVGPARCLINAMKAFNPGVEDIMKQVANIHGQPVESYFDTHVRQYVLNFKGESDPNSDYPEELWVTHVRTFADPFLWLCIETILWAGVELGEAGIMDIYTTLTSNHRDDEVVSMNTASGLIGAGMRMVLEYIARIAELGKFPDDVEAFINSQVRDYVSTVCSMDILKAFAIWSQDVEAQAESLYTRGRLIRLIIDVIQQYRSLPKDPKSEKLKWTTAKTLSRVPLPPYRSEWPSSRLVIMMLTTPLVVPFRFHR</sequence>
<comment type="caution">
    <text evidence="2">The sequence shown here is derived from an EMBL/GenBank/DDBJ whole genome shotgun (WGS) entry which is preliminary data.</text>
</comment>
<evidence type="ECO:0000313" key="2">
    <source>
        <dbReference type="EMBL" id="KAF6751226.1"/>
    </source>
</evidence>
<dbReference type="Proteomes" id="UP000521943">
    <property type="component" value="Unassembled WGS sequence"/>
</dbReference>
<feature type="compositionally biased region" description="Polar residues" evidence="1">
    <location>
        <begin position="674"/>
        <end position="685"/>
    </location>
</feature>
<evidence type="ECO:0000256" key="1">
    <source>
        <dbReference type="SAM" id="MobiDB-lite"/>
    </source>
</evidence>
<feature type="compositionally biased region" description="Low complexity" evidence="1">
    <location>
        <begin position="27"/>
        <end position="42"/>
    </location>
</feature>
<feature type="compositionally biased region" description="Low complexity" evidence="1">
    <location>
        <begin position="178"/>
        <end position="188"/>
    </location>
</feature>
<organism evidence="2 3">
    <name type="scientific">Ephemerocybe angulata</name>
    <dbReference type="NCBI Taxonomy" id="980116"/>
    <lineage>
        <taxon>Eukaryota</taxon>
        <taxon>Fungi</taxon>
        <taxon>Dikarya</taxon>
        <taxon>Basidiomycota</taxon>
        <taxon>Agaricomycotina</taxon>
        <taxon>Agaricomycetes</taxon>
        <taxon>Agaricomycetidae</taxon>
        <taxon>Agaricales</taxon>
        <taxon>Agaricineae</taxon>
        <taxon>Psathyrellaceae</taxon>
        <taxon>Ephemerocybe</taxon>
    </lineage>
</organism>
<feature type="compositionally biased region" description="Low complexity" evidence="1">
    <location>
        <begin position="686"/>
        <end position="729"/>
    </location>
</feature>
<feature type="compositionally biased region" description="Polar residues" evidence="1">
    <location>
        <begin position="312"/>
        <end position="323"/>
    </location>
</feature>